<dbReference type="PANTHER" id="PTHR30537">
    <property type="entry name" value="HTH-TYPE TRANSCRIPTIONAL REGULATOR"/>
    <property type="match status" value="1"/>
</dbReference>
<dbReference type="GO" id="GO:0003677">
    <property type="term" value="F:DNA binding"/>
    <property type="evidence" value="ECO:0007669"/>
    <property type="project" value="UniProtKB-KW"/>
</dbReference>
<dbReference type="InterPro" id="IPR036388">
    <property type="entry name" value="WH-like_DNA-bd_sf"/>
</dbReference>
<gene>
    <name evidence="7" type="ORF">GCM10008174_32840</name>
</gene>
<dbReference type="InterPro" id="IPR036390">
    <property type="entry name" value="WH_DNA-bd_sf"/>
</dbReference>
<evidence type="ECO:0000259" key="6">
    <source>
        <dbReference type="PROSITE" id="PS50931"/>
    </source>
</evidence>
<keyword evidence="4" id="KW-0804">Transcription</keyword>
<evidence type="ECO:0000256" key="5">
    <source>
        <dbReference type="SAM" id="MobiDB-lite"/>
    </source>
</evidence>
<dbReference type="PANTHER" id="PTHR30537:SF5">
    <property type="entry name" value="HTH-TYPE TRANSCRIPTIONAL ACTIVATOR TTDR-RELATED"/>
    <property type="match status" value="1"/>
</dbReference>
<reference evidence="7" key="2">
    <citation type="submission" date="2023-01" db="EMBL/GenBank/DDBJ databases">
        <authorList>
            <person name="Sun Q."/>
            <person name="Evtushenko L."/>
        </authorList>
    </citation>
    <scope>NUCLEOTIDE SEQUENCE</scope>
    <source>
        <strain evidence="7">VKM B-2748</strain>
    </source>
</reference>
<feature type="compositionally biased region" description="Basic and acidic residues" evidence="5">
    <location>
        <begin position="312"/>
        <end position="321"/>
    </location>
</feature>
<evidence type="ECO:0000256" key="3">
    <source>
        <dbReference type="ARBA" id="ARBA00023125"/>
    </source>
</evidence>
<dbReference type="PROSITE" id="PS50931">
    <property type="entry name" value="HTH_LYSR"/>
    <property type="match status" value="1"/>
</dbReference>
<evidence type="ECO:0000256" key="2">
    <source>
        <dbReference type="ARBA" id="ARBA00023015"/>
    </source>
</evidence>
<dbReference type="Proteomes" id="UP001143309">
    <property type="component" value="Unassembled WGS sequence"/>
</dbReference>
<dbReference type="SUPFAM" id="SSF46785">
    <property type="entry name" value="Winged helix' DNA-binding domain"/>
    <property type="match status" value="1"/>
</dbReference>
<comment type="similarity">
    <text evidence="1">Belongs to the LysR transcriptional regulatory family.</text>
</comment>
<dbReference type="EMBL" id="BSFL01000004">
    <property type="protein sequence ID" value="GLK81543.1"/>
    <property type="molecule type" value="Genomic_DNA"/>
</dbReference>
<evidence type="ECO:0000256" key="4">
    <source>
        <dbReference type="ARBA" id="ARBA00023163"/>
    </source>
</evidence>
<keyword evidence="3" id="KW-0238">DNA-binding</keyword>
<dbReference type="AlphaFoldDB" id="A0A9W6JSC0"/>
<dbReference type="Pfam" id="PF03466">
    <property type="entry name" value="LysR_substrate"/>
    <property type="match status" value="1"/>
</dbReference>
<dbReference type="FunFam" id="1.10.10.10:FF:000001">
    <property type="entry name" value="LysR family transcriptional regulator"/>
    <property type="match status" value="1"/>
</dbReference>
<comment type="caution">
    <text evidence="7">The sequence shown here is derived from an EMBL/GenBank/DDBJ whole genome shotgun (WGS) entry which is preliminary data.</text>
</comment>
<keyword evidence="2" id="KW-0805">Transcription regulation</keyword>
<dbReference type="Pfam" id="PF00126">
    <property type="entry name" value="HTH_1"/>
    <property type="match status" value="1"/>
</dbReference>
<dbReference type="InterPro" id="IPR000847">
    <property type="entry name" value="LysR_HTH_N"/>
</dbReference>
<sequence length="328" mass="35103">MARIDLNDAACLVAVADAGGFRAAAQSRAASASSLSEAVRRLEEALGARLFNRTTRSVTLTEAGARLVERVRPALVEIAAALDGAPGDPARPTGTLRLNVPTIFASHILPPIAAAFLKRCPGVRMEVIADDSFVDVLAQGCDAGVRYEERLALDMIAVPIGPRRQRFEIGAAPAYLAARGIPSHPRDLLAHARIGHRFPGSKALAIWEFESEEGPILVPPEGPLVASNLELQIAAAVAGLGIVGHFGEALAAPFASGALAPVLEDWWQEFSGPQLYYHGRRHMPPPLRAFVDFVKGGEGIEKGRPEPPFPLSRRERVEDQKNPSFFGL</sequence>
<dbReference type="RefSeq" id="WP_271202027.1">
    <property type="nucleotide sequence ID" value="NZ_BSFL01000004.1"/>
</dbReference>
<keyword evidence="8" id="KW-1185">Reference proteome</keyword>
<dbReference type="Gene3D" id="3.40.190.290">
    <property type="match status" value="1"/>
</dbReference>
<dbReference type="Gene3D" id="1.10.10.10">
    <property type="entry name" value="Winged helix-like DNA-binding domain superfamily/Winged helix DNA-binding domain"/>
    <property type="match status" value="1"/>
</dbReference>
<reference evidence="7" key="1">
    <citation type="journal article" date="2014" name="Int. J. Syst. Evol. Microbiol.">
        <title>Complete genome sequence of Corynebacterium casei LMG S-19264T (=DSM 44701T), isolated from a smear-ripened cheese.</title>
        <authorList>
            <consortium name="US DOE Joint Genome Institute (JGI-PGF)"/>
            <person name="Walter F."/>
            <person name="Albersmeier A."/>
            <person name="Kalinowski J."/>
            <person name="Ruckert C."/>
        </authorList>
    </citation>
    <scope>NUCLEOTIDE SEQUENCE</scope>
    <source>
        <strain evidence="7">VKM B-2748</strain>
    </source>
</reference>
<evidence type="ECO:0000256" key="1">
    <source>
        <dbReference type="ARBA" id="ARBA00009437"/>
    </source>
</evidence>
<proteinExistence type="inferred from homology"/>
<name>A0A9W6JSC0_9HYPH</name>
<dbReference type="SUPFAM" id="SSF53850">
    <property type="entry name" value="Periplasmic binding protein-like II"/>
    <property type="match status" value="1"/>
</dbReference>
<accession>A0A9W6JSC0</accession>
<evidence type="ECO:0000313" key="7">
    <source>
        <dbReference type="EMBL" id="GLK81543.1"/>
    </source>
</evidence>
<dbReference type="GO" id="GO:0003700">
    <property type="term" value="F:DNA-binding transcription factor activity"/>
    <property type="evidence" value="ECO:0007669"/>
    <property type="project" value="InterPro"/>
</dbReference>
<feature type="region of interest" description="Disordered" evidence="5">
    <location>
        <begin position="299"/>
        <end position="328"/>
    </location>
</feature>
<organism evidence="7 8">
    <name type="scientific">Methylopila turkensis</name>
    <dbReference type="NCBI Taxonomy" id="1437816"/>
    <lineage>
        <taxon>Bacteria</taxon>
        <taxon>Pseudomonadati</taxon>
        <taxon>Pseudomonadota</taxon>
        <taxon>Alphaproteobacteria</taxon>
        <taxon>Hyphomicrobiales</taxon>
        <taxon>Methylopilaceae</taxon>
        <taxon>Methylopila</taxon>
    </lineage>
</organism>
<evidence type="ECO:0000313" key="8">
    <source>
        <dbReference type="Proteomes" id="UP001143309"/>
    </source>
</evidence>
<protein>
    <submittedName>
        <fullName evidence="7">LysR family transcriptional regulator</fullName>
    </submittedName>
</protein>
<feature type="domain" description="HTH lysR-type" evidence="6">
    <location>
        <begin position="4"/>
        <end position="61"/>
    </location>
</feature>
<dbReference type="InterPro" id="IPR005119">
    <property type="entry name" value="LysR_subst-bd"/>
</dbReference>
<dbReference type="InterPro" id="IPR058163">
    <property type="entry name" value="LysR-type_TF_proteobact-type"/>
</dbReference>